<dbReference type="InterPro" id="IPR036390">
    <property type="entry name" value="WH_DNA-bd_sf"/>
</dbReference>
<dbReference type="InterPro" id="IPR058163">
    <property type="entry name" value="LysR-type_TF_proteobact-type"/>
</dbReference>
<comment type="similarity">
    <text evidence="1">Belongs to the LysR transcriptional regulatory family.</text>
</comment>
<accession>A0A1W1X460</accession>
<dbReference type="SUPFAM" id="SSF46785">
    <property type="entry name" value="Winged helix' DNA-binding domain"/>
    <property type="match status" value="1"/>
</dbReference>
<dbReference type="Pfam" id="PF00126">
    <property type="entry name" value="HTH_1"/>
    <property type="match status" value="1"/>
</dbReference>
<dbReference type="InterPro" id="IPR005119">
    <property type="entry name" value="LysR_subst-bd"/>
</dbReference>
<dbReference type="InterPro" id="IPR000847">
    <property type="entry name" value="LysR_HTH_N"/>
</dbReference>
<dbReference type="STRING" id="1121001.SAMN02745857_00605"/>
<evidence type="ECO:0000256" key="4">
    <source>
        <dbReference type="ARBA" id="ARBA00023163"/>
    </source>
</evidence>
<dbReference type="EMBL" id="FWXD01000002">
    <property type="protein sequence ID" value="SMC18667.1"/>
    <property type="molecule type" value="Genomic_DNA"/>
</dbReference>
<dbReference type="Proteomes" id="UP000192761">
    <property type="component" value="Unassembled WGS sequence"/>
</dbReference>
<gene>
    <name evidence="6" type="ORF">SAMN02745857_00605</name>
</gene>
<dbReference type="GO" id="GO:0003700">
    <property type="term" value="F:DNA-binding transcription factor activity"/>
    <property type="evidence" value="ECO:0007669"/>
    <property type="project" value="InterPro"/>
</dbReference>
<protein>
    <submittedName>
        <fullName evidence="6">DNA-binding transcriptional regulator, LysR family</fullName>
    </submittedName>
</protein>
<sequence length="299" mass="33100">MSELPGWDWFLRIVERGSISGAARDLDQTPAALSMALKRLEGQLGVQLFQRSTRKLTLTHEGEIWYRSTRAAQDALAQGLDELAGARGELAGPLRIAAPSDFGRQFVLDWLDGFCRLHPAIVPSLVLADRVDDLVADSLDLAVRAGIPQDANLIATALAPDNRRVLVASPAYWAQHGMPRHPDELAAHHCLAFSIRDTPHVSWRFAQGDVTTTVQVRPRRYCNDGAVVSDWARRGWGVAYKSRLDVANDLAAGRLVAALPDWLGEPTPLYLVRNGSRHALPRVLAFRDYCLMRMQALQD</sequence>
<keyword evidence="2" id="KW-0805">Transcription regulation</keyword>
<dbReference type="GO" id="GO:0043565">
    <property type="term" value="F:sequence-specific DNA binding"/>
    <property type="evidence" value="ECO:0007669"/>
    <property type="project" value="TreeGrafter"/>
</dbReference>
<dbReference type="RefSeq" id="WP_084089057.1">
    <property type="nucleotide sequence ID" value="NZ_FWXD01000002.1"/>
</dbReference>
<feature type="domain" description="HTH lysR-type" evidence="5">
    <location>
        <begin position="10"/>
        <end position="59"/>
    </location>
</feature>
<proteinExistence type="inferred from homology"/>
<evidence type="ECO:0000256" key="1">
    <source>
        <dbReference type="ARBA" id="ARBA00009437"/>
    </source>
</evidence>
<keyword evidence="7" id="KW-1185">Reference proteome</keyword>
<evidence type="ECO:0000259" key="5">
    <source>
        <dbReference type="PROSITE" id="PS50931"/>
    </source>
</evidence>
<dbReference type="CDD" id="cd08422">
    <property type="entry name" value="PBP2_CrgA_like"/>
    <property type="match status" value="1"/>
</dbReference>
<evidence type="ECO:0000256" key="2">
    <source>
        <dbReference type="ARBA" id="ARBA00023015"/>
    </source>
</evidence>
<dbReference type="Gene3D" id="3.40.190.290">
    <property type="match status" value="1"/>
</dbReference>
<keyword evidence="3 6" id="KW-0238">DNA-binding</keyword>
<dbReference type="Gene3D" id="1.10.10.10">
    <property type="entry name" value="Winged helix-like DNA-binding domain superfamily/Winged helix DNA-binding domain"/>
    <property type="match status" value="1"/>
</dbReference>
<dbReference type="PANTHER" id="PTHR30537">
    <property type="entry name" value="HTH-TYPE TRANSCRIPTIONAL REGULATOR"/>
    <property type="match status" value="1"/>
</dbReference>
<name>A0A1W1X460_9NEIS</name>
<organism evidence="6 7">
    <name type="scientific">Andreprevotia lacus DSM 23236</name>
    <dbReference type="NCBI Taxonomy" id="1121001"/>
    <lineage>
        <taxon>Bacteria</taxon>
        <taxon>Pseudomonadati</taxon>
        <taxon>Pseudomonadota</taxon>
        <taxon>Betaproteobacteria</taxon>
        <taxon>Neisseriales</taxon>
        <taxon>Chitinibacteraceae</taxon>
        <taxon>Andreprevotia</taxon>
    </lineage>
</organism>
<dbReference type="PANTHER" id="PTHR30537:SF21">
    <property type="entry name" value="HTH-TYPE TRANSCRIPTIONAL REGULATOR SINR-RELATED"/>
    <property type="match status" value="1"/>
</dbReference>
<dbReference type="OrthoDB" id="9178040at2"/>
<evidence type="ECO:0000256" key="3">
    <source>
        <dbReference type="ARBA" id="ARBA00023125"/>
    </source>
</evidence>
<keyword evidence="4" id="KW-0804">Transcription</keyword>
<dbReference type="GO" id="GO:0006351">
    <property type="term" value="P:DNA-templated transcription"/>
    <property type="evidence" value="ECO:0007669"/>
    <property type="project" value="TreeGrafter"/>
</dbReference>
<evidence type="ECO:0000313" key="6">
    <source>
        <dbReference type="EMBL" id="SMC18667.1"/>
    </source>
</evidence>
<reference evidence="6 7" key="1">
    <citation type="submission" date="2017-04" db="EMBL/GenBank/DDBJ databases">
        <authorList>
            <person name="Afonso C.L."/>
            <person name="Miller P.J."/>
            <person name="Scott M.A."/>
            <person name="Spackman E."/>
            <person name="Goraichik I."/>
            <person name="Dimitrov K.M."/>
            <person name="Suarez D.L."/>
            <person name="Swayne D.E."/>
        </authorList>
    </citation>
    <scope>NUCLEOTIDE SEQUENCE [LARGE SCALE GENOMIC DNA]</scope>
    <source>
        <strain evidence="6 7">DSM 23236</strain>
    </source>
</reference>
<dbReference type="PROSITE" id="PS50931">
    <property type="entry name" value="HTH_LYSR"/>
    <property type="match status" value="1"/>
</dbReference>
<dbReference type="Pfam" id="PF03466">
    <property type="entry name" value="LysR_substrate"/>
    <property type="match status" value="1"/>
</dbReference>
<dbReference type="InterPro" id="IPR036388">
    <property type="entry name" value="WH-like_DNA-bd_sf"/>
</dbReference>
<dbReference type="SUPFAM" id="SSF53850">
    <property type="entry name" value="Periplasmic binding protein-like II"/>
    <property type="match status" value="1"/>
</dbReference>
<evidence type="ECO:0000313" key="7">
    <source>
        <dbReference type="Proteomes" id="UP000192761"/>
    </source>
</evidence>
<dbReference type="AlphaFoldDB" id="A0A1W1X460"/>